<keyword evidence="1" id="KW-0443">Lipid metabolism</keyword>
<evidence type="ECO:0000256" key="3">
    <source>
        <dbReference type="ARBA" id="ARBA00037883"/>
    </source>
</evidence>
<gene>
    <name evidence="6" type="ORF">ONB1V03_LOCUS17124</name>
</gene>
<evidence type="ECO:0000313" key="7">
    <source>
        <dbReference type="Proteomes" id="UP000728032"/>
    </source>
</evidence>
<dbReference type="PANTHER" id="PTHR22603">
    <property type="entry name" value="CHOLINE/ETHANOALAMINE KINASE"/>
    <property type="match status" value="1"/>
</dbReference>
<comment type="similarity">
    <text evidence="4">Belongs to the choline/ethanolamine kinase family.</text>
</comment>
<evidence type="ECO:0000256" key="2">
    <source>
        <dbReference type="ARBA" id="ARBA00023264"/>
    </source>
</evidence>
<dbReference type="Gene3D" id="3.90.1200.10">
    <property type="match status" value="1"/>
</dbReference>
<dbReference type="PANTHER" id="PTHR22603:SF66">
    <property type="entry name" value="ETHANOLAMINE KINASE"/>
    <property type="match status" value="1"/>
</dbReference>
<dbReference type="EMBL" id="OC935427">
    <property type="protein sequence ID" value="CAD7660558.1"/>
    <property type="molecule type" value="Genomic_DNA"/>
</dbReference>
<keyword evidence="2" id="KW-1208">Phospholipid metabolism</keyword>
<dbReference type="GO" id="GO:0005737">
    <property type="term" value="C:cytoplasm"/>
    <property type="evidence" value="ECO:0007669"/>
    <property type="project" value="TreeGrafter"/>
</dbReference>
<evidence type="ECO:0000313" key="6">
    <source>
        <dbReference type="EMBL" id="CAD7660558.1"/>
    </source>
</evidence>
<evidence type="ECO:0000256" key="4">
    <source>
        <dbReference type="ARBA" id="ARBA00038211"/>
    </source>
</evidence>
<dbReference type="Pfam" id="PF01633">
    <property type="entry name" value="Choline_kinase"/>
    <property type="match status" value="1"/>
</dbReference>
<dbReference type="GO" id="GO:0006646">
    <property type="term" value="P:phosphatidylethanolamine biosynthetic process"/>
    <property type="evidence" value="ECO:0007669"/>
    <property type="project" value="TreeGrafter"/>
</dbReference>
<comment type="pathway">
    <text evidence="3">Phospholipid metabolism; phosphatidylethanolamine biosynthesis; phosphatidylethanolamine from ethanolamine: step 1/3.</text>
</comment>
<evidence type="ECO:0000256" key="1">
    <source>
        <dbReference type="ARBA" id="ARBA00023209"/>
    </source>
</evidence>
<reference evidence="6" key="1">
    <citation type="submission" date="2020-11" db="EMBL/GenBank/DDBJ databases">
        <authorList>
            <person name="Tran Van P."/>
        </authorList>
    </citation>
    <scope>NUCLEOTIDE SEQUENCE</scope>
</reference>
<dbReference type="EC" id="2.7.1.82" evidence="5"/>
<dbReference type="OrthoDB" id="5796092at2759"/>
<organism evidence="6">
    <name type="scientific">Oppiella nova</name>
    <dbReference type="NCBI Taxonomy" id="334625"/>
    <lineage>
        <taxon>Eukaryota</taxon>
        <taxon>Metazoa</taxon>
        <taxon>Ecdysozoa</taxon>
        <taxon>Arthropoda</taxon>
        <taxon>Chelicerata</taxon>
        <taxon>Arachnida</taxon>
        <taxon>Acari</taxon>
        <taxon>Acariformes</taxon>
        <taxon>Sarcoptiformes</taxon>
        <taxon>Oribatida</taxon>
        <taxon>Brachypylina</taxon>
        <taxon>Oppioidea</taxon>
        <taxon>Oppiidae</taxon>
        <taxon>Oppiella</taxon>
    </lineage>
</organism>
<dbReference type="Proteomes" id="UP000728032">
    <property type="component" value="Unassembled WGS sequence"/>
</dbReference>
<dbReference type="InterPro" id="IPR011009">
    <property type="entry name" value="Kinase-like_dom_sf"/>
</dbReference>
<keyword evidence="1" id="KW-0594">Phospholipid biosynthesis</keyword>
<accession>A0A7R9MHY4</accession>
<proteinExistence type="inferred from homology"/>
<protein>
    <recommendedName>
        <fullName evidence="5">ethanolamine kinase</fullName>
        <ecNumber evidence="5">2.7.1.82</ecNumber>
    </recommendedName>
</protein>
<feature type="non-terminal residue" evidence="6">
    <location>
        <position position="174"/>
    </location>
</feature>
<dbReference type="SUPFAM" id="SSF56112">
    <property type="entry name" value="Protein kinase-like (PK-like)"/>
    <property type="match status" value="1"/>
</dbReference>
<name>A0A7R9MHY4_9ACAR</name>
<evidence type="ECO:0000256" key="5">
    <source>
        <dbReference type="ARBA" id="ARBA00038874"/>
    </source>
</evidence>
<keyword evidence="7" id="KW-1185">Reference proteome</keyword>
<keyword evidence="1" id="KW-0444">Lipid biosynthesis</keyword>
<sequence>MCRYFNADDDLNPIAVKLLAQKVAKMHSKYIPIARNGTQKTLKIVFEDWFDSHRIESYRQGIIRKEIEKQKCETLMEMDFVAEMAWVRKAVVHLKSPEVFSHNDLNRRNIIVRIGDNDHNLDVFIIDFDWSGYMYRGLDIGDYFINWCQTGTDFGANNFPTDPQMYAFIDAYIA</sequence>
<dbReference type="GO" id="GO:0004305">
    <property type="term" value="F:ethanolamine kinase activity"/>
    <property type="evidence" value="ECO:0007669"/>
    <property type="project" value="UniProtKB-EC"/>
</dbReference>
<dbReference type="EMBL" id="CAJPVJ010020602">
    <property type="protein sequence ID" value="CAG2177696.1"/>
    <property type="molecule type" value="Genomic_DNA"/>
</dbReference>
<dbReference type="AlphaFoldDB" id="A0A7R9MHY4"/>